<dbReference type="AlphaFoldDB" id="A0A447Z547"/>
<feature type="transmembrane region" description="Helical" evidence="2">
    <location>
        <begin position="94"/>
        <end position="111"/>
    </location>
</feature>
<dbReference type="KEGG" id="svf:NCTC3166_01235"/>
<evidence type="ECO:0000256" key="1">
    <source>
        <dbReference type="SAM" id="MobiDB-lite"/>
    </source>
</evidence>
<reference evidence="3 4" key="1">
    <citation type="submission" date="2018-12" db="EMBL/GenBank/DDBJ databases">
        <authorList>
            <consortium name="Pathogen Informatics"/>
        </authorList>
    </citation>
    <scope>NUCLEOTIDE SEQUENCE [LARGE SCALE GENOMIC DNA]</scope>
    <source>
        <strain evidence="3 4">NCTC3166</strain>
    </source>
</reference>
<keyword evidence="2" id="KW-0812">Transmembrane</keyword>
<keyword evidence="2" id="KW-0472">Membrane</keyword>
<protein>
    <submittedName>
        <fullName evidence="3">Uncharacterized protein</fullName>
    </submittedName>
</protein>
<feature type="transmembrane region" description="Helical" evidence="2">
    <location>
        <begin position="64"/>
        <end position="88"/>
    </location>
</feature>
<feature type="transmembrane region" description="Helical" evidence="2">
    <location>
        <begin position="141"/>
        <end position="160"/>
    </location>
</feature>
<feature type="region of interest" description="Disordered" evidence="1">
    <location>
        <begin position="1"/>
        <end position="38"/>
    </location>
</feature>
<dbReference type="RefSeq" id="WP_126404425.1">
    <property type="nucleotide sequence ID" value="NZ_LR134266.1"/>
</dbReference>
<dbReference type="EMBL" id="LR134266">
    <property type="protein sequence ID" value="VED67412.1"/>
    <property type="molecule type" value="Genomic_DNA"/>
</dbReference>
<gene>
    <name evidence="3" type="ORF">NCTC3166_01235</name>
</gene>
<dbReference type="Proteomes" id="UP000270025">
    <property type="component" value="Chromosome"/>
</dbReference>
<accession>A0A447Z547</accession>
<evidence type="ECO:0000256" key="2">
    <source>
        <dbReference type="SAM" id="Phobius"/>
    </source>
</evidence>
<keyword evidence="4" id="KW-1185">Reference proteome</keyword>
<evidence type="ECO:0000313" key="3">
    <source>
        <dbReference type="EMBL" id="VED67412.1"/>
    </source>
</evidence>
<keyword evidence="2" id="KW-1133">Transmembrane helix</keyword>
<proteinExistence type="predicted"/>
<name>A0A447Z547_9STRE</name>
<evidence type="ECO:0000313" key="4">
    <source>
        <dbReference type="Proteomes" id="UP000270025"/>
    </source>
</evidence>
<sequence>MTDQNPKYESNQEHQGVPEGGVQPPMVGEEQNPPKNKDKEAYVLGDSLLSNNEMKPEKRVGSTLVLSIALVLATIYLGWSLLGAIVLIEWTIMQQLHFLCIIIATLLLWNGKTMGNRTTLYTSAVLYFVSMILAYDPAGGLFFLMPLIIAIVVFFGTVMFDNGE</sequence>
<organism evidence="3 4">
    <name type="scientific">Streptococcus viridans</name>
    <dbReference type="NCBI Taxonomy" id="78535"/>
    <lineage>
        <taxon>Bacteria</taxon>
        <taxon>Bacillati</taxon>
        <taxon>Bacillota</taxon>
        <taxon>Bacilli</taxon>
        <taxon>Lactobacillales</taxon>
        <taxon>Streptococcaceae</taxon>
        <taxon>Streptococcus</taxon>
    </lineage>
</organism>
<feature type="transmembrane region" description="Helical" evidence="2">
    <location>
        <begin position="118"/>
        <end position="135"/>
    </location>
</feature>